<dbReference type="CDD" id="cd09272">
    <property type="entry name" value="RNase_HI_RT_Ty1"/>
    <property type="match status" value="1"/>
</dbReference>
<sequence length="232" mass="26444">MSDCKGANTPMGKGFEYNKDEEIIDVPFRELIGSLMFVSTSTRPDIAFATSYLSQFLDKRTKTLWTQAKRVLRYLKHTINIGLQFNKSKENSIICYSDADWAGCNVDRKSVTGSVTLYNNNVVAWLTRKQNCVALSTAEAEYIAAATSACDLLYIKGLYMDFKCVKNVSDIKCTLLMDNRGAIELTQSYENSKRAKYIDIKMHFIKDLVDKKILDIFYVSLRRIICQISLLK</sequence>
<gene>
    <name evidence="1" type="ORF">BINO364_LOCUS15282</name>
</gene>
<accession>A0A8J9VY26</accession>
<reference evidence="1" key="1">
    <citation type="submission" date="2021-12" db="EMBL/GenBank/DDBJ databases">
        <authorList>
            <person name="Martin H S."/>
        </authorList>
    </citation>
    <scope>NUCLEOTIDE SEQUENCE</scope>
</reference>
<dbReference type="PANTHER" id="PTHR11439">
    <property type="entry name" value="GAG-POL-RELATED RETROTRANSPOSON"/>
    <property type="match status" value="1"/>
</dbReference>
<dbReference type="PANTHER" id="PTHR11439:SF483">
    <property type="entry name" value="PEPTIDE SYNTHASE GLIP-LIKE, PUTATIVE (AFU_ORTHOLOGUE AFUA_3G12920)-RELATED"/>
    <property type="match status" value="1"/>
</dbReference>
<name>A0A8J9VY26_9NEOP</name>
<organism evidence="1 2">
    <name type="scientific">Brenthis ino</name>
    <name type="common">lesser marbled fritillary</name>
    <dbReference type="NCBI Taxonomy" id="405034"/>
    <lineage>
        <taxon>Eukaryota</taxon>
        <taxon>Metazoa</taxon>
        <taxon>Ecdysozoa</taxon>
        <taxon>Arthropoda</taxon>
        <taxon>Hexapoda</taxon>
        <taxon>Insecta</taxon>
        <taxon>Pterygota</taxon>
        <taxon>Neoptera</taxon>
        <taxon>Endopterygota</taxon>
        <taxon>Lepidoptera</taxon>
        <taxon>Glossata</taxon>
        <taxon>Ditrysia</taxon>
        <taxon>Papilionoidea</taxon>
        <taxon>Nymphalidae</taxon>
        <taxon>Heliconiinae</taxon>
        <taxon>Argynnini</taxon>
        <taxon>Brenthis</taxon>
    </lineage>
</organism>
<evidence type="ECO:0008006" key="3">
    <source>
        <dbReference type="Google" id="ProtNLM"/>
    </source>
</evidence>
<dbReference type="OrthoDB" id="413361at2759"/>
<keyword evidence="2" id="KW-1185">Reference proteome</keyword>
<dbReference type="Proteomes" id="UP000838878">
    <property type="component" value="Chromosome 8"/>
</dbReference>
<feature type="non-terminal residue" evidence="1">
    <location>
        <position position="232"/>
    </location>
</feature>
<evidence type="ECO:0000313" key="1">
    <source>
        <dbReference type="EMBL" id="CAH0730285.1"/>
    </source>
</evidence>
<proteinExistence type="predicted"/>
<evidence type="ECO:0000313" key="2">
    <source>
        <dbReference type="Proteomes" id="UP000838878"/>
    </source>
</evidence>
<protein>
    <recommendedName>
        <fullName evidence="3">Copia protein</fullName>
    </recommendedName>
</protein>
<dbReference type="EMBL" id="OV170228">
    <property type="protein sequence ID" value="CAH0730285.1"/>
    <property type="molecule type" value="Genomic_DNA"/>
</dbReference>
<dbReference type="AlphaFoldDB" id="A0A8J9VY26"/>